<dbReference type="EMBL" id="CFOH01000838">
    <property type="protein sequence ID" value="CFE71179.1"/>
    <property type="molecule type" value="Genomic_DNA"/>
</dbReference>
<organism evidence="2 5">
    <name type="scientific">Mycobacterium tuberculosis</name>
    <dbReference type="NCBI Taxonomy" id="1773"/>
    <lineage>
        <taxon>Bacteria</taxon>
        <taxon>Bacillati</taxon>
        <taxon>Actinomycetota</taxon>
        <taxon>Actinomycetes</taxon>
        <taxon>Mycobacteriales</taxon>
        <taxon>Mycobacteriaceae</taxon>
        <taxon>Mycobacterium</taxon>
        <taxon>Mycobacterium tuberculosis complex</taxon>
    </lineage>
</organism>
<evidence type="ECO:0000313" key="2">
    <source>
        <dbReference type="EMBL" id="CFE71179.1"/>
    </source>
</evidence>
<evidence type="ECO:0000256" key="1">
    <source>
        <dbReference type="SAM" id="MobiDB-lite"/>
    </source>
</evidence>
<dbReference type="EMBL" id="CSAD01001308">
    <property type="protein sequence ID" value="COX05124.1"/>
    <property type="molecule type" value="Genomic_DNA"/>
</dbReference>
<name>A0A654TS90_MYCTX</name>
<feature type="region of interest" description="Disordered" evidence="1">
    <location>
        <begin position="88"/>
        <end position="110"/>
    </location>
</feature>
<feature type="compositionally biased region" description="Polar residues" evidence="1">
    <location>
        <begin position="49"/>
        <end position="60"/>
    </location>
</feature>
<feature type="region of interest" description="Disordered" evidence="1">
    <location>
        <begin position="24"/>
        <end position="68"/>
    </location>
</feature>
<dbReference type="Proteomes" id="UP000045842">
    <property type="component" value="Unassembled WGS sequence"/>
</dbReference>
<evidence type="ECO:0000313" key="4">
    <source>
        <dbReference type="Proteomes" id="UP000045842"/>
    </source>
</evidence>
<evidence type="ECO:0000313" key="5">
    <source>
        <dbReference type="Proteomes" id="UP000046947"/>
    </source>
</evidence>
<dbReference type="AlphaFoldDB" id="A0A654TS90"/>
<gene>
    <name evidence="3" type="ORF">ERS007679_04609</name>
    <name evidence="2" type="ORF">ERS007688_03646</name>
</gene>
<sequence length="122" mass="12725">MVSEKAATIALAVSVEVSIRLDPIDRSRDGKLSAAYTQTSEPNPKLNPMMNSSTPANPNTSPVPPSESLANTVISTASAVIIVAMPDNRIGRRPSRSTRNSEAHTAAKPATCTIAGRASIAK</sequence>
<proteinExistence type="predicted"/>
<evidence type="ECO:0000313" key="3">
    <source>
        <dbReference type="EMBL" id="COX05124.1"/>
    </source>
</evidence>
<accession>A0A654TS90</accession>
<protein>
    <submittedName>
        <fullName evidence="2">Uncharacterized protein</fullName>
    </submittedName>
</protein>
<reference evidence="4 5" key="1">
    <citation type="submission" date="2015-03" db="EMBL/GenBank/DDBJ databases">
        <authorList>
            <consortium name="Pathogen Informatics"/>
        </authorList>
    </citation>
    <scope>NUCLEOTIDE SEQUENCE [LARGE SCALE GENOMIC DNA]</scope>
    <source>
        <strain evidence="3 4">G09801536</strain>
        <strain evidence="2 5">H09601792</strain>
    </source>
</reference>
<dbReference type="Proteomes" id="UP000046947">
    <property type="component" value="Unassembled WGS sequence"/>
</dbReference>